<dbReference type="AlphaFoldDB" id="A0A2M6IUA5"/>
<dbReference type="GO" id="GO:0003916">
    <property type="term" value="F:DNA topoisomerase activity"/>
    <property type="evidence" value="ECO:0007669"/>
    <property type="project" value="InterPro"/>
</dbReference>
<reference evidence="3 4" key="1">
    <citation type="submission" date="2017-09" db="EMBL/GenBank/DDBJ databases">
        <title>Depth-based differentiation of microbial function through sediment-hosted aquifers and enrichment of novel symbionts in the deep terrestrial subsurface.</title>
        <authorList>
            <person name="Probst A.J."/>
            <person name="Ladd B."/>
            <person name="Jarett J.K."/>
            <person name="Geller-Mcgrath D.E."/>
            <person name="Sieber C.M."/>
            <person name="Emerson J.B."/>
            <person name="Anantharaman K."/>
            <person name="Thomas B.C."/>
            <person name="Malmstrom R."/>
            <person name="Stieglmeier M."/>
            <person name="Klingl A."/>
            <person name="Woyke T."/>
            <person name="Ryan C.M."/>
            <person name="Banfield J.F."/>
        </authorList>
    </citation>
    <scope>NUCLEOTIDE SEQUENCE [LARGE SCALE GENOMIC DNA]</scope>
    <source>
        <strain evidence="3">CG11_big_fil_rev_8_21_14_0_20_36_8</strain>
    </source>
</reference>
<evidence type="ECO:0000259" key="2">
    <source>
        <dbReference type="Pfam" id="PF01396"/>
    </source>
</evidence>
<accession>A0A2M6IUA5</accession>
<evidence type="ECO:0000313" key="3">
    <source>
        <dbReference type="EMBL" id="PIQ73365.1"/>
    </source>
</evidence>
<dbReference type="GO" id="GO:0005694">
    <property type="term" value="C:chromosome"/>
    <property type="evidence" value="ECO:0007669"/>
    <property type="project" value="InterPro"/>
</dbReference>
<feature type="domain" description="DNA topoisomerase type IA zn finger" evidence="2">
    <location>
        <begin position="66"/>
        <end position="85"/>
    </location>
</feature>
<evidence type="ECO:0000256" key="1">
    <source>
        <dbReference type="SAM" id="MobiDB-lite"/>
    </source>
</evidence>
<dbReference type="GO" id="GO:0006265">
    <property type="term" value="P:DNA topological change"/>
    <property type="evidence" value="ECO:0007669"/>
    <property type="project" value="InterPro"/>
</dbReference>
<gene>
    <name evidence="3" type="ORF">COV58_02930</name>
</gene>
<dbReference type="Proteomes" id="UP000231056">
    <property type="component" value="Unassembled WGS sequence"/>
</dbReference>
<organism evidence="3 4">
    <name type="scientific">Candidatus Roizmanbacteria bacterium CG11_big_fil_rev_8_21_14_0_20_36_8</name>
    <dbReference type="NCBI Taxonomy" id="1974856"/>
    <lineage>
        <taxon>Bacteria</taxon>
        <taxon>Candidatus Roizmaniibacteriota</taxon>
    </lineage>
</organism>
<evidence type="ECO:0000313" key="4">
    <source>
        <dbReference type="Proteomes" id="UP000231056"/>
    </source>
</evidence>
<feature type="domain" description="DNA topoisomerase type IA zn finger" evidence="2">
    <location>
        <begin position="119"/>
        <end position="144"/>
    </location>
</feature>
<dbReference type="GO" id="GO:0003677">
    <property type="term" value="F:DNA binding"/>
    <property type="evidence" value="ECO:0007669"/>
    <property type="project" value="InterPro"/>
</dbReference>
<feature type="region of interest" description="Disordered" evidence="1">
    <location>
        <begin position="166"/>
        <end position="187"/>
    </location>
</feature>
<dbReference type="EMBL" id="PCVM01000067">
    <property type="protein sequence ID" value="PIQ73365.1"/>
    <property type="molecule type" value="Genomic_DNA"/>
</dbReference>
<name>A0A2M6IUA5_9BACT</name>
<sequence length="187" mass="21002">MSNNNTPTNPDKDLCPKCQAELGPIEETPTGKQLRRCSKGSWNSELRQVEGCPYVKWITPEPKELDEKCPKCGEPLVLTTTRFGKKLKKCSTNSWDREAKKATGCDYIEWIQAAKEELDEECPECKSKLVMMTTAKGKRFKKCSTGGWDREKKEATGCTYVDWMNASKGGPGSFKPNGTKDFPEFEG</sequence>
<dbReference type="InterPro" id="IPR013498">
    <property type="entry name" value="Topo_IA_Znf"/>
</dbReference>
<proteinExistence type="predicted"/>
<comment type="caution">
    <text evidence="3">The sequence shown here is derived from an EMBL/GenBank/DDBJ whole genome shotgun (WGS) entry which is preliminary data.</text>
</comment>
<protein>
    <recommendedName>
        <fullName evidence="2">DNA topoisomerase type IA zn finger domain-containing protein</fullName>
    </recommendedName>
</protein>
<dbReference type="Pfam" id="PF01396">
    <property type="entry name" value="Zn_ribbon_Top1"/>
    <property type="match status" value="2"/>
</dbReference>